<dbReference type="Pfam" id="PF13193">
    <property type="entry name" value="AMP-binding_C"/>
    <property type="match status" value="1"/>
</dbReference>
<proteinExistence type="inferred from homology"/>
<comment type="caution">
    <text evidence="6">The sequence shown here is derived from an EMBL/GenBank/DDBJ whole genome shotgun (WGS) entry which is preliminary data.</text>
</comment>
<evidence type="ECO:0000259" key="5">
    <source>
        <dbReference type="Pfam" id="PF13193"/>
    </source>
</evidence>
<evidence type="ECO:0000256" key="4">
    <source>
        <dbReference type="ARBA" id="ARBA00022840"/>
    </source>
</evidence>
<feature type="domain" description="AMP-binding enzyme C-terminal" evidence="5">
    <location>
        <begin position="96"/>
        <end position="134"/>
    </location>
</feature>
<dbReference type="EMBL" id="JAQQWM010000009">
    <property type="protein sequence ID" value="KAK8046070.1"/>
    <property type="molecule type" value="Genomic_DNA"/>
</dbReference>
<evidence type="ECO:0000256" key="1">
    <source>
        <dbReference type="ARBA" id="ARBA00006432"/>
    </source>
</evidence>
<keyword evidence="2" id="KW-0436">Ligase</keyword>
<evidence type="ECO:0000256" key="2">
    <source>
        <dbReference type="ARBA" id="ARBA00022598"/>
    </source>
</evidence>
<dbReference type="SUPFAM" id="SSF56801">
    <property type="entry name" value="Acetyl-CoA synthetase-like"/>
    <property type="match status" value="1"/>
</dbReference>
<dbReference type="Gene3D" id="3.30.300.30">
    <property type="match status" value="1"/>
</dbReference>
<dbReference type="InterPro" id="IPR045851">
    <property type="entry name" value="AMP-bd_C_sf"/>
</dbReference>
<keyword evidence="3" id="KW-0547">Nucleotide-binding</keyword>
<accession>A0ABR1TJI1</accession>
<dbReference type="InterPro" id="IPR025110">
    <property type="entry name" value="AMP-bd_C"/>
</dbReference>
<keyword evidence="4" id="KW-0067">ATP-binding</keyword>
<keyword evidence="7" id="KW-1185">Reference proteome</keyword>
<evidence type="ECO:0000313" key="7">
    <source>
        <dbReference type="Proteomes" id="UP001446871"/>
    </source>
</evidence>
<reference evidence="6 7" key="1">
    <citation type="submission" date="2023-01" db="EMBL/GenBank/DDBJ databases">
        <title>Analysis of 21 Apiospora genomes using comparative genomics revels a genus with tremendous synthesis potential of carbohydrate active enzymes and secondary metabolites.</title>
        <authorList>
            <person name="Sorensen T."/>
        </authorList>
    </citation>
    <scope>NUCLEOTIDE SEQUENCE [LARGE SCALE GENOMIC DNA]</scope>
    <source>
        <strain evidence="6 7">CBS 83171</strain>
    </source>
</reference>
<organism evidence="6 7">
    <name type="scientific">Apiospora saccharicola</name>
    <dbReference type="NCBI Taxonomy" id="335842"/>
    <lineage>
        <taxon>Eukaryota</taxon>
        <taxon>Fungi</taxon>
        <taxon>Dikarya</taxon>
        <taxon>Ascomycota</taxon>
        <taxon>Pezizomycotina</taxon>
        <taxon>Sordariomycetes</taxon>
        <taxon>Xylariomycetidae</taxon>
        <taxon>Amphisphaeriales</taxon>
        <taxon>Apiosporaceae</taxon>
        <taxon>Apiospora</taxon>
    </lineage>
</organism>
<protein>
    <recommendedName>
        <fullName evidence="5">AMP-binding enzyme C-terminal domain-containing protein</fullName>
    </recommendedName>
</protein>
<sequence length="138" mass="14852">MANSEQALKETPAIYYPTSGTSGLEVAAGDHVPGELFVRSPNVMMGYKGSVSQHEGSDGEWLPAGGLLRVEDDKVHVVGRRKELIKTKRWRVAPAEIEALVLQHPGVRDCAIVGVSSDDGTTEVPRAYVVRKQGRGDG</sequence>
<dbReference type="InterPro" id="IPR042099">
    <property type="entry name" value="ANL_N_sf"/>
</dbReference>
<name>A0ABR1TJI1_9PEZI</name>
<comment type="similarity">
    <text evidence="1">Belongs to the ATP-dependent AMP-binding enzyme family.</text>
</comment>
<dbReference type="PANTHER" id="PTHR24096:SF317">
    <property type="entry name" value="ADENYLATE-FORMING ENZYME AFEA"/>
    <property type="match status" value="1"/>
</dbReference>
<dbReference type="PANTHER" id="PTHR24096">
    <property type="entry name" value="LONG-CHAIN-FATTY-ACID--COA LIGASE"/>
    <property type="match status" value="1"/>
</dbReference>
<evidence type="ECO:0000313" key="6">
    <source>
        <dbReference type="EMBL" id="KAK8046070.1"/>
    </source>
</evidence>
<gene>
    <name evidence="6" type="ORF">PG996_014134</name>
</gene>
<evidence type="ECO:0000256" key="3">
    <source>
        <dbReference type="ARBA" id="ARBA00022741"/>
    </source>
</evidence>
<dbReference type="Gene3D" id="3.40.50.12780">
    <property type="entry name" value="N-terminal domain of ligase-like"/>
    <property type="match status" value="1"/>
</dbReference>
<dbReference type="Proteomes" id="UP001446871">
    <property type="component" value="Unassembled WGS sequence"/>
</dbReference>